<accession>A0A5N5HZK3</accession>
<dbReference type="InterPro" id="IPR044816">
    <property type="entry name" value="BURP"/>
</dbReference>
<comment type="caution">
    <text evidence="2">The sequence shown here is derived from an EMBL/GenBank/DDBJ whole genome shotgun (WGS) entry which is preliminary data.</text>
</comment>
<reference evidence="2 3" key="1">
    <citation type="submission" date="2019-09" db="EMBL/GenBank/DDBJ databases">
        <authorList>
            <person name="Ou C."/>
        </authorList>
    </citation>
    <scope>NUCLEOTIDE SEQUENCE [LARGE SCALE GENOMIC DNA]</scope>
    <source>
        <strain evidence="2">S2</strain>
        <tissue evidence="2">Leaf</tissue>
    </source>
</reference>
<protein>
    <submittedName>
        <fullName evidence="2">Dehydration-responsive protein RD22-like</fullName>
    </submittedName>
</protein>
<dbReference type="PANTHER" id="PTHR31236">
    <property type="entry name" value="BURP DOMAIN PROTEIN USPL1-LIKE"/>
    <property type="match status" value="1"/>
</dbReference>
<dbReference type="EMBL" id="SMOL01000148">
    <property type="protein sequence ID" value="KAB2628814.1"/>
    <property type="molecule type" value="Genomic_DNA"/>
</dbReference>
<sequence>MELKYLITPGVKELAGNKFIVCHKVTYVHAVFYCHPVEKIKTYIVPLQGVDGTKAKAVVTCHEDTSGWALNHYAIKELNVEPGTVPICHFLKVEDVTWVPN</sequence>
<dbReference type="Proteomes" id="UP000327157">
    <property type="component" value="Chromosome 8"/>
</dbReference>
<keyword evidence="3" id="KW-1185">Reference proteome</keyword>
<name>A0A5N5HZK3_9ROSA</name>
<dbReference type="Pfam" id="PF03181">
    <property type="entry name" value="BURP"/>
    <property type="match status" value="1"/>
</dbReference>
<proteinExistence type="predicted"/>
<reference evidence="2 3" key="3">
    <citation type="submission" date="2019-11" db="EMBL/GenBank/DDBJ databases">
        <title>A de novo genome assembly of a pear dwarfing rootstock.</title>
        <authorList>
            <person name="Wang F."/>
            <person name="Wang J."/>
            <person name="Li S."/>
            <person name="Zhang Y."/>
            <person name="Fang M."/>
            <person name="Ma L."/>
            <person name="Zhao Y."/>
            <person name="Jiang S."/>
        </authorList>
    </citation>
    <scope>NUCLEOTIDE SEQUENCE [LARGE SCALE GENOMIC DNA]</scope>
    <source>
        <strain evidence="2">S2</strain>
        <tissue evidence="2">Leaf</tissue>
    </source>
</reference>
<dbReference type="PANTHER" id="PTHR31236:SF2">
    <property type="entry name" value="BURP DOMAIN PROTEIN RD22"/>
    <property type="match status" value="1"/>
</dbReference>
<feature type="domain" description="BURP" evidence="1">
    <location>
        <begin position="1"/>
        <end position="101"/>
    </location>
</feature>
<dbReference type="AlphaFoldDB" id="A0A5N5HZK3"/>
<evidence type="ECO:0000259" key="1">
    <source>
        <dbReference type="PROSITE" id="PS51277"/>
    </source>
</evidence>
<dbReference type="PROSITE" id="PS51277">
    <property type="entry name" value="BURP"/>
    <property type="match status" value="1"/>
</dbReference>
<organism evidence="2 3">
    <name type="scientific">Pyrus ussuriensis x Pyrus communis</name>
    <dbReference type="NCBI Taxonomy" id="2448454"/>
    <lineage>
        <taxon>Eukaryota</taxon>
        <taxon>Viridiplantae</taxon>
        <taxon>Streptophyta</taxon>
        <taxon>Embryophyta</taxon>
        <taxon>Tracheophyta</taxon>
        <taxon>Spermatophyta</taxon>
        <taxon>Magnoliopsida</taxon>
        <taxon>eudicotyledons</taxon>
        <taxon>Gunneridae</taxon>
        <taxon>Pentapetalae</taxon>
        <taxon>rosids</taxon>
        <taxon>fabids</taxon>
        <taxon>Rosales</taxon>
        <taxon>Rosaceae</taxon>
        <taxon>Amygdaloideae</taxon>
        <taxon>Maleae</taxon>
        <taxon>Pyrus</taxon>
    </lineage>
</organism>
<gene>
    <name evidence="2" type="ORF">D8674_033609</name>
</gene>
<evidence type="ECO:0000313" key="3">
    <source>
        <dbReference type="Proteomes" id="UP000327157"/>
    </source>
</evidence>
<dbReference type="SMART" id="SM01045">
    <property type="entry name" value="BURP"/>
    <property type="match status" value="1"/>
</dbReference>
<reference evidence="3" key="2">
    <citation type="submission" date="2019-10" db="EMBL/GenBank/DDBJ databases">
        <title>A de novo genome assembly of a pear dwarfing rootstock.</title>
        <authorList>
            <person name="Wang F."/>
            <person name="Wang J."/>
            <person name="Li S."/>
            <person name="Zhang Y."/>
            <person name="Fang M."/>
            <person name="Ma L."/>
            <person name="Zhao Y."/>
            <person name="Jiang S."/>
        </authorList>
    </citation>
    <scope>NUCLEOTIDE SEQUENCE [LARGE SCALE GENOMIC DNA]</scope>
</reference>
<dbReference type="InterPro" id="IPR004873">
    <property type="entry name" value="BURP_dom"/>
</dbReference>
<evidence type="ECO:0000313" key="2">
    <source>
        <dbReference type="EMBL" id="KAB2628814.1"/>
    </source>
</evidence>
<dbReference type="OrthoDB" id="654134at2759"/>